<dbReference type="PROSITE" id="PS51217">
    <property type="entry name" value="UVRD_HELICASE_CTER"/>
    <property type="match status" value="1"/>
</dbReference>
<keyword evidence="15" id="KW-1185">Reference proteome</keyword>
<proteinExistence type="inferred from homology"/>
<dbReference type="PROSITE" id="PS51198">
    <property type="entry name" value="UVRD_HELICASE_ATP_BIND"/>
    <property type="match status" value="1"/>
</dbReference>
<dbReference type="CDD" id="cd17932">
    <property type="entry name" value="DEXQc_UvrD"/>
    <property type="match status" value="1"/>
</dbReference>
<comment type="caution">
    <text evidence="14">The sequence shown here is derived from an EMBL/GenBank/DDBJ whole genome shotgun (WGS) entry which is preliminary data.</text>
</comment>
<evidence type="ECO:0000259" key="13">
    <source>
        <dbReference type="PROSITE" id="PS51217"/>
    </source>
</evidence>
<dbReference type="Gene3D" id="1.10.486.10">
    <property type="entry name" value="PCRA, domain 4"/>
    <property type="match status" value="1"/>
</dbReference>
<evidence type="ECO:0000256" key="9">
    <source>
        <dbReference type="ARBA" id="ARBA00034808"/>
    </source>
</evidence>
<comment type="catalytic activity">
    <reaction evidence="10">
        <text>ATP + H2O = ADP + phosphate + H(+)</text>
        <dbReference type="Rhea" id="RHEA:13065"/>
        <dbReference type="ChEBI" id="CHEBI:15377"/>
        <dbReference type="ChEBI" id="CHEBI:15378"/>
        <dbReference type="ChEBI" id="CHEBI:30616"/>
        <dbReference type="ChEBI" id="CHEBI:43474"/>
        <dbReference type="ChEBI" id="CHEBI:456216"/>
        <dbReference type="EC" id="5.6.2.4"/>
    </reaction>
</comment>
<dbReference type="Pfam" id="PF13361">
    <property type="entry name" value="UvrD_C"/>
    <property type="match status" value="2"/>
</dbReference>
<dbReference type="SUPFAM" id="SSF52540">
    <property type="entry name" value="P-loop containing nucleoside triphosphate hydrolases"/>
    <property type="match status" value="1"/>
</dbReference>
<dbReference type="EMBL" id="ACJX03000001">
    <property type="protein sequence ID" value="KRT34561.1"/>
    <property type="molecule type" value="Genomic_DNA"/>
</dbReference>
<evidence type="ECO:0000256" key="5">
    <source>
        <dbReference type="ARBA" id="ARBA00022840"/>
    </source>
</evidence>
<protein>
    <recommendedName>
        <fullName evidence="9">DNA 3'-5' helicase</fullName>
        <ecNumber evidence="9">5.6.2.4</ecNumber>
    </recommendedName>
</protein>
<feature type="domain" description="UvrD-like helicase C-terminal" evidence="13">
    <location>
        <begin position="287"/>
        <end position="558"/>
    </location>
</feature>
<keyword evidence="7" id="KW-0413">Isomerase</keyword>
<dbReference type="GO" id="GO:0005524">
    <property type="term" value="F:ATP binding"/>
    <property type="evidence" value="ECO:0007669"/>
    <property type="project" value="UniProtKB-UniRule"/>
</dbReference>
<keyword evidence="5 11" id="KW-0067">ATP-binding</keyword>
<dbReference type="InterPro" id="IPR014017">
    <property type="entry name" value="DNA_helicase_UvrD-like_C"/>
</dbReference>
<sequence length="662" mass="75404">MQTEQLLSQLNPRQREAVLYTKGPLLVLAGAGSGKTRVLTYKFAYLVASGLAQPWQILAVTFTNKAAREMKERVWALLGSDINNLHISTFHSYGVEFLYRYTKEVGEAGIRVPFSVFDRGDSQKLVERLMKDFNIDKKRFDASFLMNMISKAKASADPKTLSPNATLEARWREFYDAYNKELKRQGALDFDDLLLLPLHLLTTNKNVLLKERARFKWVLVDEYQDVNTPQYKLIELLAKSGNIMVVGDPDQSIYGWRGADMSIIMNFERDFPGAKVITLDQNYRSTGMILDAANAVIKNNIERRPKDLWTANQQGTPVTVYLANTDRMEAQFIADEIRKLCRSGYSFDDIAVLYRINAMSRSYEQDLMNRGIPYKIVKGVSFYERKEVKDVLSFMRLAVNPWDAAALHRIGNVPSRGLGAKSLEAFEKSIASISSGHEDPLPLWEEVHSSDALPLKGKAKAGARELAGHMIQILSRSGDVADVISYIMEEMGYGLFLREQYPEDWESRSENIYELLSVNVEGGDLAKFLSVIALYSDADVDETSGSRVNLLTLHAAKGLEFPVVFLVGMEENIFPHSRAKMSDSELEEERRLCYVGMTRAMEKLYLTGAQRRMLFGNLQYNAFSRFLEEIPDRNKVVYDLTLEEEEVPINVGRRSNRRHWSW</sequence>
<dbReference type="GO" id="GO:0005829">
    <property type="term" value="C:cytosol"/>
    <property type="evidence" value="ECO:0007669"/>
    <property type="project" value="TreeGrafter"/>
</dbReference>
<dbReference type="Gene3D" id="1.10.10.160">
    <property type="match status" value="1"/>
</dbReference>
<evidence type="ECO:0000313" key="15">
    <source>
        <dbReference type="Proteomes" id="UP000005273"/>
    </source>
</evidence>
<evidence type="ECO:0000256" key="10">
    <source>
        <dbReference type="ARBA" id="ARBA00048988"/>
    </source>
</evidence>
<dbReference type="RefSeq" id="WP_009200562.1">
    <property type="nucleotide sequence ID" value="NZ_ACJX03000001.1"/>
</dbReference>
<comment type="similarity">
    <text evidence="1">Belongs to the helicase family. UvrD subfamily.</text>
</comment>
<dbReference type="InterPro" id="IPR027417">
    <property type="entry name" value="P-loop_NTPase"/>
</dbReference>
<dbReference type="Pfam" id="PF00580">
    <property type="entry name" value="UvrD-helicase"/>
    <property type="match status" value="1"/>
</dbReference>
<dbReference type="eggNOG" id="COG0210">
    <property type="taxonomic scope" value="Bacteria"/>
</dbReference>
<dbReference type="InterPro" id="IPR000212">
    <property type="entry name" value="DNA_helicase_UvrD/REP"/>
</dbReference>
<evidence type="ECO:0000256" key="11">
    <source>
        <dbReference type="PROSITE-ProRule" id="PRU00560"/>
    </source>
</evidence>
<dbReference type="PANTHER" id="PTHR11070:SF2">
    <property type="entry name" value="ATP-DEPENDENT DNA HELICASE SRS2"/>
    <property type="match status" value="1"/>
</dbReference>
<keyword evidence="3 11" id="KW-0378">Hydrolase</keyword>
<reference evidence="15" key="1">
    <citation type="submission" date="2012-09" db="EMBL/GenBank/DDBJ databases">
        <authorList>
            <person name="Weinstock G."/>
            <person name="Sodergren E."/>
            <person name="Clifton S."/>
            <person name="Fulton L."/>
            <person name="Fulton B."/>
            <person name="Courtney L."/>
            <person name="Fronick C."/>
            <person name="Harrison M."/>
            <person name="Strong C."/>
            <person name="Farmer C."/>
            <person name="Delehaunty K."/>
            <person name="Markovic C."/>
            <person name="Hall O."/>
            <person name="Minx P."/>
            <person name="Tomlinson C."/>
            <person name="Mitreva M."/>
            <person name="Nelson J."/>
            <person name="Hou S."/>
            <person name="Wollam A."/>
            <person name="Pepin K.H."/>
            <person name="Johnson M."/>
            <person name="Bhonagiri V."/>
            <person name="Nash W.E."/>
            <person name="Suruliraj S."/>
            <person name="Warren W."/>
            <person name="Chinwalla A."/>
            <person name="Mardis E.R."/>
            <person name="Wilson R.K."/>
        </authorList>
    </citation>
    <scope>NUCLEOTIDE SEQUENCE [LARGE SCALE GENOMIC DNA]</scope>
    <source>
        <strain evidence="15">OS1</strain>
    </source>
</reference>
<dbReference type="GO" id="GO:0043138">
    <property type="term" value="F:3'-5' DNA helicase activity"/>
    <property type="evidence" value="ECO:0007669"/>
    <property type="project" value="UniProtKB-EC"/>
</dbReference>
<gene>
    <name evidence="14" type="ORF">HMPREF1705_03789</name>
</gene>
<dbReference type="InterPro" id="IPR013986">
    <property type="entry name" value="DExx_box_DNA_helicase_dom_sf"/>
</dbReference>
<dbReference type="GO" id="GO:0016887">
    <property type="term" value="F:ATP hydrolysis activity"/>
    <property type="evidence" value="ECO:0007669"/>
    <property type="project" value="RHEA"/>
</dbReference>
<dbReference type="Proteomes" id="UP000005273">
    <property type="component" value="Unassembled WGS sequence"/>
</dbReference>
<organism evidence="14 15">
    <name type="scientific">Acetomicrobium hydrogeniformans ATCC BAA-1850</name>
    <dbReference type="NCBI Taxonomy" id="592015"/>
    <lineage>
        <taxon>Bacteria</taxon>
        <taxon>Thermotogati</taxon>
        <taxon>Synergistota</taxon>
        <taxon>Synergistia</taxon>
        <taxon>Synergistales</taxon>
        <taxon>Acetomicrobiaceae</taxon>
        <taxon>Acetomicrobium</taxon>
    </lineage>
</organism>
<dbReference type="EC" id="5.6.2.4" evidence="9"/>
<evidence type="ECO:0000256" key="1">
    <source>
        <dbReference type="ARBA" id="ARBA00009922"/>
    </source>
</evidence>
<dbReference type="PANTHER" id="PTHR11070">
    <property type="entry name" value="UVRD / RECB / PCRA DNA HELICASE FAMILY MEMBER"/>
    <property type="match status" value="1"/>
</dbReference>
<dbReference type="Gene3D" id="3.40.50.300">
    <property type="entry name" value="P-loop containing nucleotide triphosphate hydrolases"/>
    <property type="match status" value="2"/>
</dbReference>
<evidence type="ECO:0000256" key="2">
    <source>
        <dbReference type="ARBA" id="ARBA00022741"/>
    </source>
</evidence>
<name>A0A0T5X8C0_9BACT</name>
<evidence type="ECO:0000256" key="6">
    <source>
        <dbReference type="ARBA" id="ARBA00023125"/>
    </source>
</evidence>
<dbReference type="AlphaFoldDB" id="A0A0T5X8C0"/>
<keyword evidence="2 11" id="KW-0547">Nucleotide-binding</keyword>
<dbReference type="OrthoDB" id="9810135at2"/>
<evidence type="ECO:0000259" key="12">
    <source>
        <dbReference type="PROSITE" id="PS51198"/>
    </source>
</evidence>
<evidence type="ECO:0000256" key="7">
    <source>
        <dbReference type="ARBA" id="ARBA00023235"/>
    </source>
</evidence>
<feature type="domain" description="UvrD-like helicase ATP-binding" evidence="12">
    <location>
        <begin position="8"/>
        <end position="286"/>
    </location>
</feature>
<keyword evidence="6" id="KW-0238">DNA-binding</keyword>
<dbReference type="InterPro" id="IPR014016">
    <property type="entry name" value="UvrD-like_ATP-bd"/>
</dbReference>
<evidence type="ECO:0000256" key="4">
    <source>
        <dbReference type="ARBA" id="ARBA00022806"/>
    </source>
</evidence>
<dbReference type="GO" id="GO:0003677">
    <property type="term" value="F:DNA binding"/>
    <property type="evidence" value="ECO:0007669"/>
    <property type="project" value="UniProtKB-KW"/>
</dbReference>
<keyword evidence="4 11" id="KW-0347">Helicase</keyword>
<dbReference type="GO" id="GO:0000725">
    <property type="term" value="P:recombinational repair"/>
    <property type="evidence" value="ECO:0007669"/>
    <property type="project" value="TreeGrafter"/>
</dbReference>
<feature type="binding site" evidence="11">
    <location>
        <begin position="29"/>
        <end position="36"/>
    </location>
    <ligand>
        <name>ATP</name>
        <dbReference type="ChEBI" id="CHEBI:30616"/>
    </ligand>
</feature>
<dbReference type="GO" id="GO:0033202">
    <property type="term" value="C:DNA helicase complex"/>
    <property type="evidence" value="ECO:0007669"/>
    <property type="project" value="TreeGrafter"/>
</dbReference>
<evidence type="ECO:0000313" key="14">
    <source>
        <dbReference type="EMBL" id="KRT34561.1"/>
    </source>
</evidence>
<comment type="catalytic activity">
    <reaction evidence="8">
        <text>Couples ATP hydrolysis with the unwinding of duplex DNA by translocating in the 3'-5' direction.</text>
        <dbReference type="EC" id="5.6.2.4"/>
    </reaction>
</comment>
<dbReference type="CDD" id="cd18807">
    <property type="entry name" value="SF1_C_UvrD"/>
    <property type="match status" value="1"/>
</dbReference>
<accession>A0A0T5X8C0</accession>
<evidence type="ECO:0000256" key="3">
    <source>
        <dbReference type="ARBA" id="ARBA00022801"/>
    </source>
</evidence>
<evidence type="ECO:0000256" key="8">
    <source>
        <dbReference type="ARBA" id="ARBA00034617"/>
    </source>
</evidence>
<dbReference type="STRING" id="592015.HMPREF1705_03789"/>